<dbReference type="Gene3D" id="3.30.63.10">
    <property type="entry name" value="Guanylate Kinase phosphate binding domain"/>
    <property type="match status" value="1"/>
</dbReference>
<evidence type="ECO:0000256" key="8">
    <source>
        <dbReference type="ARBA" id="ARBA00030128"/>
    </source>
</evidence>
<evidence type="ECO:0000313" key="10">
    <source>
        <dbReference type="EMBL" id="RIE06189.1"/>
    </source>
</evidence>
<accession>A0A398CY64</accession>
<evidence type="ECO:0000256" key="7">
    <source>
        <dbReference type="ARBA" id="ARBA00022840"/>
    </source>
</evidence>
<dbReference type="PROSITE" id="PS50052">
    <property type="entry name" value="GUANYLATE_KINASE_2"/>
    <property type="match status" value="1"/>
</dbReference>
<dbReference type="PANTHER" id="PTHR23117:SF13">
    <property type="entry name" value="GUANYLATE KINASE"/>
    <property type="match status" value="1"/>
</dbReference>
<dbReference type="SUPFAM" id="SSF52540">
    <property type="entry name" value="P-loop containing nucleoside triphosphate hydrolases"/>
    <property type="match status" value="1"/>
</dbReference>
<dbReference type="PANTHER" id="PTHR23117">
    <property type="entry name" value="GUANYLATE KINASE-RELATED"/>
    <property type="match status" value="1"/>
</dbReference>
<dbReference type="GO" id="GO:0005524">
    <property type="term" value="F:ATP binding"/>
    <property type="evidence" value="ECO:0007669"/>
    <property type="project" value="UniProtKB-KW"/>
</dbReference>
<dbReference type="OrthoDB" id="9808150at2"/>
<dbReference type="InterPro" id="IPR008145">
    <property type="entry name" value="GK/Ca_channel_bsu"/>
</dbReference>
<dbReference type="AlphaFoldDB" id="A0A398CY64"/>
<proteinExistence type="inferred from homology"/>
<protein>
    <recommendedName>
        <fullName evidence="3">Guanylate kinase</fullName>
        <ecNumber evidence="2">2.7.4.8</ecNumber>
    </recommendedName>
    <alternativeName>
        <fullName evidence="8">GMP kinase</fullName>
    </alternativeName>
</protein>
<evidence type="ECO:0000256" key="4">
    <source>
        <dbReference type="ARBA" id="ARBA00022679"/>
    </source>
</evidence>
<name>A0A398CY64_9BACT</name>
<sequence length="182" mass="20658">MIVVVSGPGGVGKSTVVAELLRRYPDMQRSISVTTRAPRPGEVDGIDYHFVTEEQFTDWIDKGLFAEYANVCGHRYGTLKSSLEAVRPQEILVLTIDIHGGPSIKRLFPGALMIFLKPPDVMELERRLECRGSETPEEMAERIELGHYEMTFAKDYDYMVTNRHLETTVDIVDSIIRSVLRR</sequence>
<evidence type="ECO:0000256" key="5">
    <source>
        <dbReference type="ARBA" id="ARBA00022741"/>
    </source>
</evidence>
<dbReference type="SMART" id="SM00072">
    <property type="entry name" value="GuKc"/>
    <property type="match status" value="1"/>
</dbReference>
<dbReference type="InterPro" id="IPR017665">
    <property type="entry name" value="Guanylate_kinase"/>
</dbReference>
<gene>
    <name evidence="10" type="ORF">SMC7_03385</name>
</gene>
<dbReference type="Proteomes" id="UP000266328">
    <property type="component" value="Unassembled WGS sequence"/>
</dbReference>
<dbReference type="EC" id="2.7.4.8" evidence="2"/>
<evidence type="ECO:0000256" key="3">
    <source>
        <dbReference type="ARBA" id="ARBA00016296"/>
    </source>
</evidence>
<dbReference type="GO" id="GO:0005829">
    <property type="term" value="C:cytosol"/>
    <property type="evidence" value="ECO:0007669"/>
    <property type="project" value="TreeGrafter"/>
</dbReference>
<dbReference type="RefSeq" id="WP_119088965.1">
    <property type="nucleotide sequence ID" value="NZ_QXIS01000020.1"/>
</dbReference>
<evidence type="ECO:0000256" key="2">
    <source>
        <dbReference type="ARBA" id="ARBA00012961"/>
    </source>
</evidence>
<dbReference type="Pfam" id="PF00625">
    <property type="entry name" value="Guanylate_kin"/>
    <property type="match status" value="1"/>
</dbReference>
<evidence type="ECO:0000256" key="6">
    <source>
        <dbReference type="ARBA" id="ARBA00022777"/>
    </source>
</evidence>
<dbReference type="InterPro" id="IPR008144">
    <property type="entry name" value="Guanylate_kin-like_dom"/>
</dbReference>
<dbReference type="GO" id="GO:0004385">
    <property type="term" value="F:GMP kinase activity"/>
    <property type="evidence" value="ECO:0007669"/>
    <property type="project" value="UniProtKB-EC"/>
</dbReference>
<reference evidence="10 11" key="1">
    <citation type="submission" date="2018-09" db="EMBL/GenBank/DDBJ databases">
        <title>Discovery and Ecogenomic Context for Candidatus Cryosericales, a Global Caldiserica Order Active in Thawing Permafrost.</title>
        <authorList>
            <person name="Martinez M.A."/>
            <person name="Woodcroft B.J."/>
            <person name="Ignacio Espinoza J.C."/>
            <person name="Zayed A."/>
            <person name="Singleton C.M."/>
            <person name="Boyd J."/>
            <person name="Li Y.-F."/>
            <person name="Purvine S."/>
            <person name="Maughan H."/>
            <person name="Hodgkins S.B."/>
            <person name="Anderson D."/>
            <person name="Sederholm M."/>
            <person name="Temperton B."/>
            <person name="Saleska S.R."/>
            <person name="Tyson G.W."/>
            <person name="Rich V.I."/>
        </authorList>
    </citation>
    <scope>NUCLEOTIDE SEQUENCE [LARGE SCALE GENOMIC DNA]</scope>
    <source>
        <strain evidence="10 11">SMC7</strain>
    </source>
</reference>
<dbReference type="PROSITE" id="PS00856">
    <property type="entry name" value="GUANYLATE_KINASE_1"/>
    <property type="match status" value="1"/>
</dbReference>
<dbReference type="InterPro" id="IPR027417">
    <property type="entry name" value="P-loop_NTPase"/>
</dbReference>
<keyword evidence="4 10" id="KW-0808">Transferase</keyword>
<keyword evidence="6 10" id="KW-0418">Kinase</keyword>
<dbReference type="FunFam" id="3.30.63.10:FF:000002">
    <property type="entry name" value="Guanylate kinase 1"/>
    <property type="match status" value="1"/>
</dbReference>
<dbReference type="Gene3D" id="3.40.50.300">
    <property type="entry name" value="P-loop containing nucleotide triphosphate hydrolases"/>
    <property type="match status" value="1"/>
</dbReference>
<dbReference type="InterPro" id="IPR020590">
    <property type="entry name" value="Guanylate_kinase_CS"/>
</dbReference>
<comment type="caution">
    <text evidence="10">The sequence shown here is derived from an EMBL/GenBank/DDBJ whole genome shotgun (WGS) entry which is preliminary data.</text>
</comment>
<evidence type="ECO:0000313" key="11">
    <source>
        <dbReference type="Proteomes" id="UP000266328"/>
    </source>
</evidence>
<evidence type="ECO:0000256" key="1">
    <source>
        <dbReference type="ARBA" id="ARBA00005790"/>
    </source>
</evidence>
<dbReference type="CDD" id="cd00071">
    <property type="entry name" value="GMPK"/>
    <property type="match status" value="1"/>
</dbReference>
<keyword evidence="5" id="KW-0547">Nucleotide-binding</keyword>
<keyword evidence="7" id="KW-0067">ATP-binding</keyword>
<evidence type="ECO:0000259" key="9">
    <source>
        <dbReference type="PROSITE" id="PS50052"/>
    </source>
</evidence>
<organism evidence="10 11">
    <name type="scientific">Candidatus Cryosericum terrychapinii</name>
    <dbReference type="NCBI Taxonomy" id="2290919"/>
    <lineage>
        <taxon>Bacteria</taxon>
        <taxon>Pseudomonadati</taxon>
        <taxon>Caldisericota/Cryosericota group</taxon>
        <taxon>Candidatus Cryosericota</taxon>
        <taxon>Candidatus Cryosericia</taxon>
        <taxon>Candidatus Cryosericales</taxon>
        <taxon>Candidatus Cryosericaceae</taxon>
        <taxon>Candidatus Cryosericum</taxon>
    </lineage>
</organism>
<keyword evidence="11" id="KW-1185">Reference proteome</keyword>
<comment type="similarity">
    <text evidence="1">Belongs to the guanylate kinase family.</text>
</comment>
<dbReference type="EMBL" id="QXIS01000020">
    <property type="protein sequence ID" value="RIE06189.1"/>
    <property type="molecule type" value="Genomic_DNA"/>
</dbReference>
<feature type="domain" description="Guanylate kinase-like" evidence="9">
    <location>
        <begin position="1"/>
        <end position="177"/>
    </location>
</feature>
<dbReference type="NCBIfam" id="TIGR03263">
    <property type="entry name" value="guanyl_kin"/>
    <property type="match status" value="1"/>
</dbReference>